<proteinExistence type="predicted"/>
<dbReference type="EMBL" id="JACHWT010000005">
    <property type="protein sequence ID" value="MBB3116020.1"/>
    <property type="molecule type" value="Genomic_DNA"/>
</dbReference>
<feature type="compositionally biased region" description="Low complexity" evidence="3">
    <location>
        <begin position="992"/>
        <end position="1012"/>
    </location>
</feature>
<keyword evidence="2" id="KW-0663">Pyridoxal phosphate</keyword>
<feature type="compositionally biased region" description="Basic and acidic residues" evidence="3">
    <location>
        <begin position="200"/>
        <end position="241"/>
    </location>
</feature>
<feature type="region of interest" description="Disordered" evidence="3">
    <location>
        <begin position="911"/>
        <end position="936"/>
    </location>
</feature>
<dbReference type="Proteomes" id="UP000612712">
    <property type="component" value="Unassembled WGS sequence"/>
</dbReference>
<dbReference type="InterPro" id="IPR022657">
    <property type="entry name" value="De-COase2_CS"/>
</dbReference>
<protein>
    <submittedName>
        <fullName evidence="6">Diaminopimelate decarboxylase</fullName>
        <ecNumber evidence="6">4.1.1.20</ecNumber>
    </submittedName>
</protein>
<dbReference type="RefSeq" id="WP_232625741.1">
    <property type="nucleotide sequence ID" value="NZ_CP047187.1"/>
</dbReference>
<comment type="cofactor">
    <cofactor evidence="1">
        <name>pyridoxal 5'-phosphate</name>
        <dbReference type="ChEBI" id="CHEBI:597326"/>
    </cofactor>
</comment>
<feature type="domain" description="Orn/DAP/Arg decarboxylase 2 N-terminal" evidence="4">
    <location>
        <begin position="685"/>
        <end position="780"/>
    </location>
</feature>
<dbReference type="Gene3D" id="2.40.37.10">
    <property type="entry name" value="Lyase, Ornithine Decarboxylase, Chain A, domain 1"/>
    <property type="match status" value="1"/>
</dbReference>
<evidence type="ECO:0000256" key="1">
    <source>
        <dbReference type="ARBA" id="ARBA00001933"/>
    </source>
</evidence>
<dbReference type="PANTHER" id="PTHR43727">
    <property type="entry name" value="DIAMINOPIMELATE DECARBOXYLASE"/>
    <property type="match status" value="1"/>
</dbReference>
<dbReference type="EC" id="4.1.1.20" evidence="6"/>
<feature type="region of interest" description="Disordered" evidence="3">
    <location>
        <begin position="74"/>
        <end position="127"/>
    </location>
</feature>
<dbReference type="PANTHER" id="PTHR43727:SF2">
    <property type="entry name" value="GROUP IV DECARBOXYLASE"/>
    <property type="match status" value="1"/>
</dbReference>
<dbReference type="InterPro" id="IPR038732">
    <property type="entry name" value="HpyO/CreE_NAD-binding"/>
</dbReference>
<sequence>MTVAVVGAGPRGLWAAECLADEARAHRVPVAVDVVDDAPPGAGAAYGPGQPDHWTLNVDSRIVRTGVGTFADWARGHGPGAGAGGAGDAGQPAGDAGQPAADRNAAGDAADGNAAGDAGQPAGDAVPFPPRSVVGDFLADSWRALAADPDRAPWFTLRHVRRRVRDVRQVAGGWSVDGVTYDDVLLATGHAATWPGALPRDGERRDGDRGDGRDGERGDRDGADGARDGNRRDGDRGDGRVRTVGVYPPDGLRSIPAGARVLVRGAALTFIDAALELTVGRGGRFVGTGTGLTYRPGGGEPAVIRPVCRSGRFMEVKPDPRGRLAGIRDDAAARRARAAVVTCADLAGMTAALEGYAVALLDAAGAGGGDGNGSGSDTGSNSGAALRAVRAVVAGTDAGRDAVAALRRSRDIAVGAAPPGAAWAVGQAFRQLYPAIVGRVADRTRPPLVGFGALARTLERVAFGPTPDNASRLLALIDAGVVDCADLADPTAVDRALAGGAAPGDAATPDAVVAGHGAAAAATSDAPTPAAADVVVDAVLPPAGIVPGTLLAETLARHGVDAAEVSVDPDGAVAGLPGLAVAGRDTEHLLPGADTLSRDLHDVVPRWARGVVTRHRTTAVRDPRAAATVPLTGRLEPWAVELLEDPGRCDRLLVGHGSPVNVLRPAPVLRAVDELIAAGRDCGVDVRVFMARKANKGLAFVDAVRDAGHGVDVAGEAELRQVLARGVPGERIILSAAVKPAALLDLAVRAGVVVSADGPEEADRIADAAARAGTVARIAPRLAPDPGLLPATRFGARAGAWGRWLRGGGGASGGGAGGDAGVGGGAGARGAGGAAGGAVAVVGVHVHLHGYSASDRRVALGEALGVVDAARQAGHVPTFVDLGGGVPMSYVDDPAQWAAFLRAREAVSGAGGAGADGAAHTDGAGTDAVGATHADASDMTGERFTWKDDPLRTIYPFHQSPTRGDWLRDLLTGPVEVRGVDDGAADGDPADGTDTPAAAGTANTTGATTAGGDVGTHCGAGTANTAGADTDTPADGEAVSAADALVVRGLRLHLEPGRSVLDGAGLTLARVAFLKERSDGVPLVGLEMNRTQCRTTADDLLVDPVLVPCVSAGAPAPDRGPGYEGFLVGAYCIEDEVIVRRRMRFPRGISVGDVIALPNTGGYFMHILESASHQIPLARNVVAVDAGASGRLDFRVDPVDER</sequence>
<dbReference type="AlphaFoldDB" id="A0A8H9Y8H8"/>
<comment type="caution">
    <text evidence="6">The sequence shown here is derived from an EMBL/GenBank/DDBJ whole genome shotgun (WGS) entry which is preliminary data.</text>
</comment>
<reference evidence="6" key="1">
    <citation type="submission" date="2020-08" db="EMBL/GenBank/DDBJ databases">
        <title>Sequencing the genomes of 1000 actinobacteria strains.</title>
        <authorList>
            <person name="Klenk H.-P."/>
        </authorList>
    </citation>
    <scope>NUCLEOTIDE SEQUENCE</scope>
    <source>
        <strain evidence="6">DSM 20582</strain>
    </source>
</reference>
<accession>A0A8H9Y8H8</accession>
<name>A0A8H9Y8H8_9CORY</name>
<dbReference type="SUPFAM" id="SSF50621">
    <property type="entry name" value="Alanine racemase C-terminal domain-like"/>
    <property type="match status" value="1"/>
</dbReference>
<gene>
    <name evidence="6" type="ORF">FHU32_001247</name>
</gene>
<organism evidence="6 7">
    <name type="scientific">Corynebacterium bovis DSM 20582 = CIP 54.80</name>
    <dbReference type="NCBI Taxonomy" id="927655"/>
    <lineage>
        <taxon>Bacteria</taxon>
        <taxon>Bacillati</taxon>
        <taxon>Actinomycetota</taxon>
        <taxon>Actinomycetes</taxon>
        <taxon>Mycobacteriales</taxon>
        <taxon>Corynebacteriaceae</taxon>
        <taxon>Corynebacterium</taxon>
    </lineage>
</organism>
<evidence type="ECO:0000259" key="4">
    <source>
        <dbReference type="Pfam" id="PF02784"/>
    </source>
</evidence>
<evidence type="ECO:0000259" key="5">
    <source>
        <dbReference type="Pfam" id="PF13454"/>
    </source>
</evidence>
<evidence type="ECO:0000256" key="2">
    <source>
        <dbReference type="ARBA" id="ARBA00022898"/>
    </source>
</evidence>
<feature type="compositionally biased region" description="Low complexity" evidence="3">
    <location>
        <begin position="916"/>
        <end position="934"/>
    </location>
</feature>
<dbReference type="InterPro" id="IPR022644">
    <property type="entry name" value="De-COase2_N"/>
</dbReference>
<evidence type="ECO:0000313" key="6">
    <source>
        <dbReference type="EMBL" id="MBB3116020.1"/>
    </source>
</evidence>
<feature type="domain" description="FAD-dependent urate hydroxylase HpyO/Asp monooxygenase CreE-like FAD/NAD(P)-binding" evidence="5">
    <location>
        <begin position="4"/>
        <end position="190"/>
    </location>
</feature>
<feature type="region of interest" description="Disordered" evidence="3">
    <location>
        <begin position="193"/>
        <end position="247"/>
    </location>
</feature>
<feature type="region of interest" description="Disordered" evidence="3">
    <location>
        <begin position="978"/>
        <end position="1012"/>
    </location>
</feature>
<feature type="compositionally biased region" description="Gly residues" evidence="3">
    <location>
        <begin position="77"/>
        <end position="88"/>
    </location>
</feature>
<dbReference type="SUPFAM" id="SSF51419">
    <property type="entry name" value="PLP-binding barrel"/>
    <property type="match status" value="1"/>
</dbReference>
<dbReference type="InterPro" id="IPR029066">
    <property type="entry name" value="PLP-binding_barrel"/>
</dbReference>
<dbReference type="GO" id="GO:0009089">
    <property type="term" value="P:lysine biosynthetic process via diaminopimelate"/>
    <property type="evidence" value="ECO:0007669"/>
    <property type="project" value="TreeGrafter"/>
</dbReference>
<dbReference type="Gene3D" id="3.20.20.10">
    <property type="entry name" value="Alanine racemase"/>
    <property type="match status" value="1"/>
</dbReference>
<feature type="compositionally biased region" description="Low complexity" evidence="3">
    <location>
        <begin position="89"/>
        <end position="125"/>
    </location>
</feature>
<dbReference type="GO" id="GO:0008836">
    <property type="term" value="F:diaminopimelate decarboxylase activity"/>
    <property type="evidence" value="ECO:0007669"/>
    <property type="project" value="UniProtKB-EC"/>
</dbReference>
<dbReference type="Pfam" id="PF02784">
    <property type="entry name" value="Orn_Arg_deC_N"/>
    <property type="match status" value="1"/>
</dbReference>
<dbReference type="Pfam" id="PF13454">
    <property type="entry name" value="NAD_binding_9"/>
    <property type="match status" value="1"/>
</dbReference>
<dbReference type="SUPFAM" id="SSF51971">
    <property type="entry name" value="Nucleotide-binding domain"/>
    <property type="match status" value="1"/>
</dbReference>
<evidence type="ECO:0000256" key="3">
    <source>
        <dbReference type="SAM" id="MobiDB-lite"/>
    </source>
</evidence>
<dbReference type="InterPro" id="IPR009006">
    <property type="entry name" value="Ala_racemase/Decarboxylase_C"/>
</dbReference>
<keyword evidence="6" id="KW-0456">Lyase</keyword>
<evidence type="ECO:0000313" key="7">
    <source>
        <dbReference type="Proteomes" id="UP000612712"/>
    </source>
</evidence>
<dbReference type="PROSITE" id="PS00879">
    <property type="entry name" value="ODR_DC_2_2"/>
    <property type="match status" value="1"/>
</dbReference>